<name>A0A7W7I3M2_9ACTN</name>
<sequence length="35" mass="3956">MALTPMGVGWRRHGSGTDPARYGELVRFGKVLRWP</sequence>
<dbReference type="Proteomes" id="UP000578112">
    <property type="component" value="Unassembled WGS sequence"/>
</dbReference>
<dbReference type="AlphaFoldDB" id="A0A7W7I3M2"/>
<proteinExistence type="predicted"/>
<gene>
    <name evidence="1" type="ORF">BJ971_006332</name>
</gene>
<protein>
    <submittedName>
        <fullName evidence="1">Uncharacterized protein</fullName>
    </submittedName>
</protein>
<keyword evidence="2" id="KW-1185">Reference proteome</keyword>
<accession>A0A7W7I3M2</accession>
<reference evidence="1 2" key="1">
    <citation type="submission" date="2020-08" db="EMBL/GenBank/DDBJ databases">
        <title>Sequencing the genomes of 1000 actinobacteria strains.</title>
        <authorList>
            <person name="Klenk H.-P."/>
        </authorList>
    </citation>
    <scope>NUCLEOTIDE SEQUENCE [LARGE SCALE GENOMIC DNA]</scope>
    <source>
        <strain evidence="1 2">DSM 43149</strain>
    </source>
</reference>
<evidence type="ECO:0000313" key="1">
    <source>
        <dbReference type="EMBL" id="MBB4765776.1"/>
    </source>
</evidence>
<organism evidence="1 2">
    <name type="scientific">Actinoplanes digitatis</name>
    <dbReference type="NCBI Taxonomy" id="1868"/>
    <lineage>
        <taxon>Bacteria</taxon>
        <taxon>Bacillati</taxon>
        <taxon>Actinomycetota</taxon>
        <taxon>Actinomycetes</taxon>
        <taxon>Micromonosporales</taxon>
        <taxon>Micromonosporaceae</taxon>
        <taxon>Actinoplanes</taxon>
    </lineage>
</organism>
<comment type="caution">
    <text evidence="1">The sequence shown here is derived from an EMBL/GenBank/DDBJ whole genome shotgun (WGS) entry which is preliminary data.</text>
</comment>
<evidence type="ECO:0000313" key="2">
    <source>
        <dbReference type="Proteomes" id="UP000578112"/>
    </source>
</evidence>
<dbReference type="EMBL" id="JACHNH010000001">
    <property type="protein sequence ID" value="MBB4765776.1"/>
    <property type="molecule type" value="Genomic_DNA"/>
</dbReference>